<evidence type="ECO:0000256" key="1">
    <source>
        <dbReference type="SAM" id="MobiDB-lite"/>
    </source>
</evidence>
<name>A0A3S0KUD7_9PROT</name>
<reference evidence="3 4" key="1">
    <citation type="submission" date="2018-12" db="EMBL/GenBank/DDBJ databases">
        <authorList>
            <person name="Yang Y."/>
        </authorList>
    </citation>
    <scope>NUCLEOTIDE SEQUENCE [LARGE SCALE GENOMIC DNA]</scope>
    <source>
        <strain evidence="3 4">L-25-5w-1</strain>
    </source>
</reference>
<protein>
    <submittedName>
        <fullName evidence="3">Uncharacterized protein</fullName>
    </submittedName>
</protein>
<dbReference type="AlphaFoldDB" id="A0A3S0KUD7"/>
<dbReference type="OrthoDB" id="7308183at2"/>
<feature type="transmembrane region" description="Helical" evidence="2">
    <location>
        <begin position="21"/>
        <end position="38"/>
    </location>
</feature>
<keyword evidence="4" id="KW-1185">Reference proteome</keyword>
<proteinExistence type="predicted"/>
<comment type="caution">
    <text evidence="3">The sequence shown here is derived from an EMBL/GenBank/DDBJ whole genome shotgun (WGS) entry which is preliminary data.</text>
</comment>
<sequence>MALIERERRNAEPVGEDIDRRLLAVAVALAGLTLLAILDLGRPVPGSAPPVVVRIPPVDLPLESPPVAARRPPINDDLLGHD</sequence>
<organism evidence="3 4">
    <name type="scientific">Azospirillum griseum</name>
    <dbReference type="NCBI Taxonomy" id="2496639"/>
    <lineage>
        <taxon>Bacteria</taxon>
        <taxon>Pseudomonadati</taxon>
        <taxon>Pseudomonadota</taxon>
        <taxon>Alphaproteobacteria</taxon>
        <taxon>Rhodospirillales</taxon>
        <taxon>Azospirillaceae</taxon>
        <taxon>Azospirillum</taxon>
    </lineage>
</organism>
<keyword evidence="2" id="KW-1133">Transmembrane helix</keyword>
<dbReference type="EMBL" id="RXMA01000048">
    <property type="protein sequence ID" value="RTR13058.1"/>
    <property type="molecule type" value="Genomic_DNA"/>
</dbReference>
<dbReference type="Proteomes" id="UP000277007">
    <property type="component" value="Unassembled WGS sequence"/>
</dbReference>
<evidence type="ECO:0000256" key="2">
    <source>
        <dbReference type="SAM" id="Phobius"/>
    </source>
</evidence>
<accession>A0A3S0KUD7</accession>
<gene>
    <name evidence="3" type="ORF">EJ903_24935</name>
</gene>
<feature type="region of interest" description="Disordered" evidence="1">
    <location>
        <begin position="62"/>
        <end position="82"/>
    </location>
</feature>
<dbReference type="RefSeq" id="WP_126620587.1">
    <property type="nucleotide sequence ID" value="NZ_JBHUCY010000021.1"/>
</dbReference>
<evidence type="ECO:0000313" key="3">
    <source>
        <dbReference type="EMBL" id="RTR13058.1"/>
    </source>
</evidence>
<evidence type="ECO:0000313" key="4">
    <source>
        <dbReference type="Proteomes" id="UP000277007"/>
    </source>
</evidence>
<keyword evidence="2" id="KW-0472">Membrane</keyword>
<keyword evidence="2" id="KW-0812">Transmembrane</keyword>